<keyword evidence="1" id="KW-0472">Membrane</keyword>
<feature type="domain" description="FtsX extracellular" evidence="2">
    <location>
        <begin position="81"/>
        <end position="181"/>
    </location>
</feature>
<dbReference type="InterPro" id="IPR040690">
    <property type="entry name" value="FtsX_ECD"/>
</dbReference>
<dbReference type="RefSeq" id="WP_131898350.1">
    <property type="nucleotide sequence ID" value="NZ_SMKU01000175.1"/>
</dbReference>
<evidence type="ECO:0000259" key="2">
    <source>
        <dbReference type="Pfam" id="PF18075"/>
    </source>
</evidence>
<organism evidence="3 4">
    <name type="scientific">Actinomadura rubrisoli</name>
    <dbReference type="NCBI Taxonomy" id="2530368"/>
    <lineage>
        <taxon>Bacteria</taxon>
        <taxon>Bacillati</taxon>
        <taxon>Actinomycetota</taxon>
        <taxon>Actinomycetes</taxon>
        <taxon>Streptosporangiales</taxon>
        <taxon>Thermomonosporaceae</taxon>
        <taxon>Actinomadura</taxon>
    </lineage>
</organism>
<keyword evidence="1" id="KW-0812">Transmembrane</keyword>
<gene>
    <name evidence="3" type="ORF">E1298_27775</name>
</gene>
<reference evidence="3 4" key="1">
    <citation type="submission" date="2019-03" db="EMBL/GenBank/DDBJ databases">
        <title>Draft genome sequences of novel Actinobacteria.</title>
        <authorList>
            <person name="Sahin N."/>
            <person name="Ay H."/>
            <person name="Saygin H."/>
        </authorList>
    </citation>
    <scope>NUCLEOTIDE SEQUENCE [LARGE SCALE GENOMIC DNA]</scope>
    <source>
        <strain evidence="3 4">H3C3</strain>
    </source>
</reference>
<name>A0A4R5B1F5_9ACTN</name>
<evidence type="ECO:0000256" key="1">
    <source>
        <dbReference type="SAM" id="Phobius"/>
    </source>
</evidence>
<dbReference type="OrthoDB" id="9812531at2"/>
<dbReference type="AlphaFoldDB" id="A0A4R5B1F5"/>
<feature type="transmembrane region" description="Helical" evidence="1">
    <location>
        <begin position="41"/>
        <end position="64"/>
    </location>
</feature>
<dbReference type="EMBL" id="SMKU01000175">
    <property type="protein sequence ID" value="TDD79431.1"/>
    <property type="molecule type" value="Genomic_DNA"/>
</dbReference>
<comment type="caution">
    <text evidence="3">The sequence shown here is derived from an EMBL/GenBank/DDBJ whole genome shotgun (WGS) entry which is preliminary data.</text>
</comment>
<keyword evidence="4" id="KW-1185">Reference proteome</keyword>
<evidence type="ECO:0000313" key="4">
    <source>
        <dbReference type="Proteomes" id="UP000294513"/>
    </source>
</evidence>
<evidence type="ECO:0000313" key="3">
    <source>
        <dbReference type="EMBL" id="TDD79431.1"/>
    </source>
</evidence>
<dbReference type="Gene3D" id="3.30.70.3040">
    <property type="match status" value="1"/>
</dbReference>
<dbReference type="Proteomes" id="UP000294513">
    <property type="component" value="Unassembled WGS sequence"/>
</dbReference>
<protein>
    <recommendedName>
        <fullName evidence="2">FtsX extracellular domain-containing protein</fullName>
    </recommendedName>
</protein>
<accession>A0A4R5B1F5</accession>
<keyword evidence="1" id="KW-1133">Transmembrane helix</keyword>
<dbReference type="Pfam" id="PF18075">
    <property type="entry name" value="FtsX_ECD"/>
    <property type="match status" value="1"/>
</dbReference>
<sequence length="186" mass="20366">MNATEERLRDALKTVGETLAAEDVPPPRFAGRRRAMFSRPVLVAAAVAASAVVAVGGVTAGAVFTSGEKARPLSPAREAKVAVFLCVRTSSNPSCEKRDATAQQREAVKNLLERLPQVRKVEYESKRDAYERFKERFGKDERFLRLQPGDVPDSMRVTLRAGAKPKTVMMAVLGTPGVDQVLIEKR</sequence>
<proteinExistence type="predicted"/>